<name>A0A6J5VPW7_PRUAR</name>
<evidence type="ECO:0000313" key="1">
    <source>
        <dbReference type="EMBL" id="CAB4290323.1"/>
    </source>
</evidence>
<proteinExistence type="predicted"/>
<organism evidence="1 2">
    <name type="scientific">Prunus armeniaca</name>
    <name type="common">Apricot</name>
    <name type="synonym">Armeniaca vulgaris</name>
    <dbReference type="NCBI Taxonomy" id="36596"/>
    <lineage>
        <taxon>Eukaryota</taxon>
        <taxon>Viridiplantae</taxon>
        <taxon>Streptophyta</taxon>
        <taxon>Embryophyta</taxon>
        <taxon>Tracheophyta</taxon>
        <taxon>Spermatophyta</taxon>
        <taxon>Magnoliopsida</taxon>
        <taxon>eudicotyledons</taxon>
        <taxon>Gunneridae</taxon>
        <taxon>Pentapetalae</taxon>
        <taxon>rosids</taxon>
        <taxon>fabids</taxon>
        <taxon>Rosales</taxon>
        <taxon>Rosaceae</taxon>
        <taxon>Amygdaloideae</taxon>
        <taxon>Amygdaleae</taxon>
        <taxon>Prunus</taxon>
    </lineage>
</organism>
<dbReference type="AlphaFoldDB" id="A0A6J5VPW7"/>
<gene>
    <name evidence="1" type="ORF">CURHAP_LOCUS50268</name>
</gene>
<accession>A0A6J5VPW7</accession>
<sequence length="66" mass="7531">MVGKVEDSGSSKFMWKLVSLKGRERPQGVLIFVSRGSQPEIIQRNMRSCWGIAGPAGPWVWWLWGR</sequence>
<dbReference type="Proteomes" id="UP000507222">
    <property type="component" value="Unassembled WGS sequence"/>
</dbReference>
<reference evidence="1 2" key="1">
    <citation type="submission" date="2020-05" db="EMBL/GenBank/DDBJ databases">
        <authorList>
            <person name="Campoy J."/>
            <person name="Schneeberger K."/>
            <person name="Spophaly S."/>
        </authorList>
    </citation>
    <scope>NUCLEOTIDE SEQUENCE [LARGE SCALE GENOMIC DNA]</scope>
    <source>
        <strain evidence="1">PruArmRojPasFocal</strain>
    </source>
</reference>
<protein>
    <submittedName>
        <fullName evidence="1">Uncharacterized protein</fullName>
    </submittedName>
</protein>
<dbReference type="EMBL" id="CAEKDK010000008">
    <property type="protein sequence ID" value="CAB4290323.1"/>
    <property type="molecule type" value="Genomic_DNA"/>
</dbReference>
<evidence type="ECO:0000313" key="2">
    <source>
        <dbReference type="Proteomes" id="UP000507222"/>
    </source>
</evidence>